<dbReference type="Gene3D" id="2.40.160.60">
    <property type="entry name" value="Outer membrane protein transport protein (OMPP1/FadL/TodX)"/>
    <property type="match status" value="1"/>
</dbReference>
<name>A0A4S8Q6A0_9HYPH</name>
<sequence>MANHLMKTTALGLIAACAFVGGAQAGGLERGGYNIDLLFDPGQYTFESGVTYVAPQRKLENVQDTDASDGPLNALGYEGSTDETESYFVPRVGFKAQLVDGLDCMVDYSQPWGAHTKPGSTWAGANHNIETKVNSDNYGLTCSYKFDAGPGQVRIIGGGFYQQVDGFKDRLVVAPEVLPAFGLTGTGLGRLDLEGDGWGWRIGAAYEIPEYAFRASLVYNSEVKLDDITGTLDLTGVPSGLPGGGGLFGNVTDVYGATAMPDSIELKVQSGIAPDWLAFGSVKWTDWSQLQSIPFCPVSTRGVVACATGSPAGVDVTSLDLIYRDGWTISGGIGHKVNEQWSVAGSVTWDRGTSQGFGSQTDTWTFGTGVSYAPNQNVELRLAGAISLLTSGESGVVTANGETYGDDVSYDFGTDIAAAVSTSLKVRF</sequence>
<evidence type="ECO:0000313" key="10">
    <source>
        <dbReference type="Proteomes" id="UP000307378"/>
    </source>
</evidence>
<reference evidence="9 10" key="1">
    <citation type="submission" date="2019-04" db="EMBL/GenBank/DDBJ databases">
        <title>genome sequence of strain W3.</title>
        <authorList>
            <person name="Gao J."/>
            <person name="Sun J."/>
        </authorList>
    </citation>
    <scope>NUCLEOTIDE SEQUENCE [LARGE SCALE GENOMIC DNA]</scope>
    <source>
        <strain evidence="9 10">W3</strain>
    </source>
</reference>
<keyword evidence="5 8" id="KW-0732">Signal</keyword>
<comment type="similarity">
    <text evidence="2">Belongs to the OmpP1/FadL family.</text>
</comment>
<dbReference type="InterPro" id="IPR005017">
    <property type="entry name" value="OMPP1/FadL/TodX"/>
</dbReference>
<evidence type="ECO:0000256" key="3">
    <source>
        <dbReference type="ARBA" id="ARBA00022452"/>
    </source>
</evidence>
<protein>
    <submittedName>
        <fullName evidence="9">Transporter</fullName>
    </submittedName>
</protein>
<keyword evidence="6" id="KW-0472">Membrane</keyword>
<evidence type="ECO:0000256" key="7">
    <source>
        <dbReference type="ARBA" id="ARBA00023237"/>
    </source>
</evidence>
<dbReference type="GO" id="GO:0009279">
    <property type="term" value="C:cell outer membrane"/>
    <property type="evidence" value="ECO:0007669"/>
    <property type="project" value="UniProtKB-SubCell"/>
</dbReference>
<evidence type="ECO:0000256" key="8">
    <source>
        <dbReference type="SAM" id="SignalP"/>
    </source>
</evidence>
<dbReference type="PANTHER" id="PTHR35093">
    <property type="entry name" value="OUTER MEMBRANE PROTEIN NMB0088-RELATED"/>
    <property type="match status" value="1"/>
</dbReference>
<organism evidence="9 10">
    <name type="scientific">Rhizobium rosettiformans W3</name>
    <dbReference type="NCBI Taxonomy" id="538378"/>
    <lineage>
        <taxon>Bacteria</taxon>
        <taxon>Pseudomonadati</taxon>
        <taxon>Pseudomonadota</taxon>
        <taxon>Alphaproteobacteria</taxon>
        <taxon>Hyphomicrobiales</taxon>
        <taxon>Rhizobiaceae</taxon>
        <taxon>Rhizobium/Agrobacterium group</taxon>
        <taxon>Rhizobium</taxon>
    </lineage>
</organism>
<comment type="caution">
    <text evidence="9">The sequence shown here is derived from an EMBL/GenBank/DDBJ whole genome shotgun (WGS) entry which is preliminary data.</text>
</comment>
<evidence type="ECO:0000256" key="6">
    <source>
        <dbReference type="ARBA" id="ARBA00023136"/>
    </source>
</evidence>
<accession>A0A4S8Q6A0</accession>
<proteinExistence type="inferred from homology"/>
<feature type="signal peptide" evidence="8">
    <location>
        <begin position="1"/>
        <end position="25"/>
    </location>
</feature>
<keyword evidence="4" id="KW-0812">Transmembrane</keyword>
<dbReference type="GO" id="GO:0015483">
    <property type="term" value="F:long-chain fatty acid transporting porin activity"/>
    <property type="evidence" value="ECO:0007669"/>
    <property type="project" value="TreeGrafter"/>
</dbReference>
<dbReference type="EMBL" id="STGU01000005">
    <property type="protein sequence ID" value="THV35804.1"/>
    <property type="molecule type" value="Genomic_DNA"/>
</dbReference>
<dbReference type="RefSeq" id="WP_136540451.1">
    <property type="nucleotide sequence ID" value="NZ_STGU01000005.1"/>
</dbReference>
<evidence type="ECO:0000313" key="9">
    <source>
        <dbReference type="EMBL" id="THV35804.1"/>
    </source>
</evidence>
<evidence type="ECO:0000256" key="2">
    <source>
        <dbReference type="ARBA" id="ARBA00008163"/>
    </source>
</evidence>
<keyword evidence="7" id="KW-0998">Cell outer membrane</keyword>
<dbReference type="SUPFAM" id="SSF56935">
    <property type="entry name" value="Porins"/>
    <property type="match status" value="1"/>
</dbReference>
<gene>
    <name evidence="9" type="ORF">FAA86_10705</name>
</gene>
<evidence type="ECO:0000256" key="4">
    <source>
        <dbReference type="ARBA" id="ARBA00022692"/>
    </source>
</evidence>
<dbReference type="Pfam" id="PF03349">
    <property type="entry name" value="Toluene_X"/>
    <property type="match status" value="1"/>
</dbReference>
<evidence type="ECO:0000256" key="5">
    <source>
        <dbReference type="ARBA" id="ARBA00022729"/>
    </source>
</evidence>
<evidence type="ECO:0000256" key="1">
    <source>
        <dbReference type="ARBA" id="ARBA00004571"/>
    </source>
</evidence>
<keyword evidence="3" id="KW-1134">Transmembrane beta strand</keyword>
<feature type="chain" id="PRO_5020540045" evidence="8">
    <location>
        <begin position="26"/>
        <end position="428"/>
    </location>
</feature>
<dbReference type="Proteomes" id="UP000307378">
    <property type="component" value="Unassembled WGS sequence"/>
</dbReference>
<dbReference type="AlphaFoldDB" id="A0A4S8Q6A0"/>
<comment type="subcellular location">
    <subcellularLocation>
        <location evidence="1">Cell outer membrane</location>
        <topology evidence="1">Multi-pass membrane protein</topology>
    </subcellularLocation>
</comment>
<dbReference type="PANTHER" id="PTHR35093:SF8">
    <property type="entry name" value="OUTER MEMBRANE PROTEIN NMB0088-RELATED"/>
    <property type="match status" value="1"/>
</dbReference>